<comment type="caution">
    <text evidence="2">The sequence shown here is derived from an EMBL/GenBank/DDBJ whole genome shotgun (WGS) entry which is preliminary data.</text>
</comment>
<proteinExistence type="predicted"/>
<sequence>MASRQIFDPIVALRAAPLVSATCTLLYAWDQHLFLSILNQQKTRQHSKSIIGPYWAALFPKGLPMVLGFIAVTSSTAFANIYKHGRVLKARQSYGWYVAGAILSLSHLVFVPFVAPKIQKIVAPKEDEKDVDPNDQLDQWLSVHAFRSLTVDLAAWVAVSVAVLKSLQA</sequence>
<dbReference type="AlphaFoldDB" id="A0A2N3N0U4"/>
<evidence type="ECO:0000313" key="3">
    <source>
        <dbReference type="Proteomes" id="UP000233524"/>
    </source>
</evidence>
<organism evidence="2 3">
    <name type="scientific">Lomentospora prolificans</name>
    <dbReference type="NCBI Taxonomy" id="41688"/>
    <lineage>
        <taxon>Eukaryota</taxon>
        <taxon>Fungi</taxon>
        <taxon>Dikarya</taxon>
        <taxon>Ascomycota</taxon>
        <taxon>Pezizomycotina</taxon>
        <taxon>Sordariomycetes</taxon>
        <taxon>Hypocreomycetidae</taxon>
        <taxon>Microascales</taxon>
        <taxon>Microascaceae</taxon>
        <taxon>Lomentospora</taxon>
    </lineage>
</organism>
<dbReference type="VEuPathDB" id="FungiDB:jhhlp_007883"/>
<dbReference type="InParanoid" id="A0A2N3N0U4"/>
<dbReference type="OrthoDB" id="1523883at2759"/>
<keyword evidence="1" id="KW-0472">Membrane</keyword>
<evidence type="ECO:0008006" key="4">
    <source>
        <dbReference type="Google" id="ProtNLM"/>
    </source>
</evidence>
<accession>A0A2N3N0U4</accession>
<evidence type="ECO:0000256" key="1">
    <source>
        <dbReference type="SAM" id="Phobius"/>
    </source>
</evidence>
<name>A0A2N3N0U4_9PEZI</name>
<evidence type="ECO:0000313" key="2">
    <source>
        <dbReference type="EMBL" id="PKS06049.1"/>
    </source>
</evidence>
<dbReference type="EMBL" id="NLAX01001139">
    <property type="protein sequence ID" value="PKS06049.1"/>
    <property type="molecule type" value="Genomic_DNA"/>
</dbReference>
<gene>
    <name evidence="2" type="ORF">jhhlp_007883</name>
</gene>
<reference evidence="2 3" key="1">
    <citation type="journal article" date="2017" name="G3 (Bethesda)">
        <title>First Draft Genome Sequence of the Pathogenic Fungus Lomentospora prolificans (Formerly Scedosporium prolificans).</title>
        <authorList>
            <person name="Luo R."/>
            <person name="Zimin A."/>
            <person name="Workman R."/>
            <person name="Fan Y."/>
            <person name="Pertea G."/>
            <person name="Grossman N."/>
            <person name="Wear M.P."/>
            <person name="Jia B."/>
            <person name="Miller H."/>
            <person name="Casadevall A."/>
            <person name="Timp W."/>
            <person name="Zhang S.X."/>
            <person name="Salzberg S.L."/>
        </authorList>
    </citation>
    <scope>NUCLEOTIDE SEQUENCE [LARGE SCALE GENOMIC DNA]</scope>
    <source>
        <strain evidence="2 3">JHH-5317</strain>
    </source>
</reference>
<dbReference type="Proteomes" id="UP000233524">
    <property type="component" value="Unassembled WGS sequence"/>
</dbReference>
<keyword evidence="3" id="KW-1185">Reference proteome</keyword>
<dbReference type="STRING" id="41688.A0A2N3N0U4"/>
<keyword evidence="1" id="KW-0812">Transmembrane</keyword>
<protein>
    <recommendedName>
        <fullName evidence="4">DUF1772 domain-containing protein</fullName>
    </recommendedName>
</protein>
<feature type="transmembrane region" description="Helical" evidence="1">
    <location>
        <begin position="94"/>
        <end position="115"/>
    </location>
</feature>
<feature type="transmembrane region" description="Helical" evidence="1">
    <location>
        <begin position="12"/>
        <end position="29"/>
    </location>
</feature>
<keyword evidence="1" id="KW-1133">Transmembrane helix</keyword>